<dbReference type="PANTHER" id="PTHR46797:SF1">
    <property type="entry name" value="METHYLPHOSPHONATE SYNTHASE"/>
    <property type="match status" value="1"/>
</dbReference>
<proteinExistence type="predicted"/>
<dbReference type="GO" id="GO:0003700">
    <property type="term" value="F:DNA-binding transcription factor activity"/>
    <property type="evidence" value="ECO:0007669"/>
    <property type="project" value="TreeGrafter"/>
</dbReference>
<dbReference type="Proteomes" id="UP000327179">
    <property type="component" value="Chromosome"/>
</dbReference>
<dbReference type="SMART" id="SM00530">
    <property type="entry name" value="HTH_XRE"/>
    <property type="match status" value="1"/>
</dbReference>
<dbReference type="CDD" id="cd00093">
    <property type="entry name" value="HTH_XRE"/>
    <property type="match status" value="1"/>
</dbReference>
<dbReference type="GO" id="GO:0005829">
    <property type="term" value="C:cytosol"/>
    <property type="evidence" value="ECO:0007669"/>
    <property type="project" value="TreeGrafter"/>
</dbReference>
<organism evidence="3 4">
    <name type="scientific">Metapseudomonas lalkuanensis</name>
    <dbReference type="NCBI Taxonomy" id="2604832"/>
    <lineage>
        <taxon>Bacteria</taxon>
        <taxon>Pseudomonadati</taxon>
        <taxon>Pseudomonadota</taxon>
        <taxon>Gammaproteobacteria</taxon>
        <taxon>Pseudomonadales</taxon>
        <taxon>Pseudomonadaceae</taxon>
        <taxon>Metapseudomonas</taxon>
    </lineage>
</organism>
<keyword evidence="1" id="KW-0238">DNA-binding</keyword>
<dbReference type="InterPro" id="IPR001387">
    <property type="entry name" value="Cro/C1-type_HTH"/>
</dbReference>
<gene>
    <name evidence="3" type="ORF">FXN65_16955</name>
</gene>
<feature type="domain" description="HTH cro/C1-type" evidence="2">
    <location>
        <begin position="8"/>
        <end position="63"/>
    </location>
</feature>
<dbReference type="PANTHER" id="PTHR46797">
    <property type="entry name" value="HTH-TYPE TRANSCRIPTIONAL REGULATOR"/>
    <property type="match status" value="1"/>
</dbReference>
<dbReference type="GO" id="GO:0003677">
    <property type="term" value="F:DNA binding"/>
    <property type="evidence" value="ECO:0007669"/>
    <property type="project" value="UniProtKB-KW"/>
</dbReference>
<keyword evidence="4" id="KW-1185">Reference proteome</keyword>
<name>A0A5J6QLP2_9GAMM</name>
<accession>A0A5J6QLP2</accession>
<dbReference type="Pfam" id="PF01381">
    <property type="entry name" value="HTH_3"/>
    <property type="match status" value="1"/>
</dbReference>
<evidence type="ECO:0000256" key="1">
    <source>
        <dbReference type="ARBA" id="ARBA00023125"/>
    </source>
</evidence>
<evidence type="ECO:0000313" key="4">
    <source>
        <dbReference type="Proteomes" id="UP000327179"/>
    </source>
</evidence>
<protein>
    <submittedName>
        <fullName evidence="3">Helix-turn-helix transcriptional regulator</fullName>
    </submittedName>
</protein>
<reference evidence="3 4" key="1">
    <citation type="submission" date="2019-08" db="EMBL/GenBank/DDBJ databases">
        <title>Whole-genome Sequencing of e-waste polymer degrading bacterium Pseudomonas sp. strain PE08.</title>
        <authorList>
            <person name="Kirdat K."/>
            <person name="Debbarma P."/>
            <person name="Narawade N."/>
            <person name="Suyal D."/>
            <person name="Thorat V."/>
            <person name="Shouche Y."/>
            <person name="Goel R."/>
            <person name="Yadav A."/>
        </authorList>
    </citation>
    <scope>NUCLEOTIDE SEQUENCE [LARGE SCALE GENOMIC DNA]</scope>
    <source>
        <strain evidence="3 4">PE08</strain>
    </source>
</reference>
<evidence type="ECO:0000313" key="3">
    <source>
        <dbReference type="EMBL" id="QEY63668.1"/>
    </source>
</evidence>
<dbReference type="EMBL" id="CP043311">
    <property type="protein sequence ID" value="QEY63668.1"/>
    <property type="molecule type" value="Genomic_DNA"/>
</dbReference>
<dbReference type="InterPro" id="IPR050807">
    <property type="entry name" value="TransReg_Diox_bact_type"/>
</dbReference>
<dbReference type="KEGG" id="plal:FXN65_16955"/>
<evidence type="ECO:0000259" key="2">
    <source>
        <dbReference type="PROSITE" id="PS50943"/>
    </source>
</evidence>
<dbReference type="Gene3D" id="1.10.260.40">
    <property type="entry name" value="lambda repressor-like DNA-binding domains"/>
    <property type="match status" value="1"/>
</dbReference>
<dbReference type="RefSeq" id="WP_151134572.1">
    <property type="nucleotide sequence ID" value="NZ_CP043311.1"/>
</dbReference>
<dbReference type="InterPro" id="IPR010982">
    <property type="entry name" value="Lambda_DNA-bd_dom_sf"/>
</dbReference>
<sequence length="124" mass="14322">MNTLGSRIAHYRKLKGLSQQALANECGWESQSRIGNYERDTREPSFEDLRRIAKALEVSLNDLLNPVMQIAESEEGRYDPEQNLSPRSRQVLDRLTLAATEGRLVEQDLILLEQIARRLEKRED</sequence>
<dbReference type="SUPFAM" id="SSF47413">
    <property type="entry name" value="lambda repressor-like DNA-binding domains"/>
    <property type="match status" value="1"/>
</dbReference>
<dbReference type="AlphaFoldDB" id="A0A5J6QLP2"/>
<dbReference type="PROSITE" id="PS50943">
    <property type="entry name" value="HTH_CROC1"/>
    <property type="match status" value="1"/>
</dbReference>